<keyword evidence="3" id="KW-1185">Reference proteome</keyword>
<protein>
    <submittedName>
        <fullName evidence="2">Uncharacterized protein</fullName>
    </submittedName>
</protein>
<sequence length="314" mass="35387">MPGTAPPPRPASKAPDRQVPTSGILDIMATQFTEPRVKIPSRIITVDTALMTDYFGSLYDALVDVLYPSSLHFCAKDQINTINNIERPYLSSSFQLDRLMSLQALMLREVLLSCWTTLEARREDPGGLSIPGEKLTRTMGGVRYGSSWSRNSLEGISLPPLKMSYRDQRLRGPPLSDILSSNHAKCPPHSPRTHSCSTHIRRPIQWLSSHPEYREAHRHFKRCCSIQQDFEDDVPLILISSLIGVSDADIRKFLTEKKRDKKDRRRSHEEEEGSSGREDGSSVAPQLVLPAMDYDDGIFDKVLKVIPPMSILLH</sequence>
<dbReference type="AlphaFoldDB" id="A0A9P0F192"/>
<gene>
    <name evidence="2" type="ORF">BEMITA_LOCUS6569</name>
</gene>
<dbReference type="Proteomes" id="UP001152759">
    <property type="component" value="Chromosome 3"/>
</dbReference>
<feature type="compositionally biased region" description="Basic and acidic residues" evidence="1">
    <location>
        <begin position="266"/>
        <end position="280"/>
    </location>
</feature>
<organism evidence="2 3">
    <name type="scientific">Bemisia tabaci</name>
    <name type="common">Sweetpotato whitefly</name>
    <name type="synonym">Aleurodes tabaci</name>
    <dbReference type="NCBI Taxonomy" id="7038"/>
    <lineage>
        <taxon>Eukaryota</taxon>
        <taxon>Metazoa</taxon>
        <taxon>Ecdysozoa</taxon>
        <taxon>Arthropoda</taxon>
        <taxon>Hexapoda</taxon>
        <taxon>Insecta</taxon>
        <taxon>Pterygota</taxon>
        <taxon>Neoptera</taxon>
        <taxon>Paraneoptera</taxon>
        <taxon>Hemiptera</taxon>
        <taxon>Sternorrhyncha</taxon>
        <taxon>Aleyrodoidea</taxon>
        <taxon>Aleyrodidae</taxon>
        <taxon>Aleyrodinae</taxon>
        <taxon>Bemisia</taxon>
    </lineage>
</organism>
<reference evidence="2" key="1">
    <citation type="submission" date="2021-12" db="EMBL/GenBank/DDBJ databases">
        <authorList>
            <person name="King R."/>
        </authorList>
    </citation>
    <scope>NUCLEOTIDE SEQUENCE</scope>
</reference>
<accession>A0A9P0F192</accession>
<proteinExistence type="predicted"/>
<evidence type="ECO:0000313" key="2">
    <source>
        <dbReference type="EMBL" id="CAH0387567.1"/>
    </source>
</evidence>
<name>A0A9P0F192_BEMTA</name>
<feature type="region of interest" description="Disordered" evidence="1">
    <location>
        <begin position="258"/>
        <end position="284"/>
    </location>
</feature>
<feature type="region of interest" description="Disordered" evidence="1">
    <location>
        <begin position="177"/>
        <end position="197"/>
    </location>
</feature>
<evidence type="ECO:0000256" key="1">
    <source>
        <dbReference type="SAM" id="MobiDB-lite"/>
    </source>
</evidence>
<evidence type="ECO:0000313" key="3">
    <source>
        <dbReference type="Proteomes" id="UP001152759"/>
    </source>
</evidence>
<dbReference type="EMBL" id="OU963864">
    <property type="protein sequence ID" value="CAH0387567.1"/>
    <property type="molecule type" value="Genomic_DNA"/>
</dbReference>